<dbReference type="PANTHER" id="PTHR24208">
    <property type="entry name" value="LIM/HOMEOBOX PROTEIN LHX"/>
    <property type="match status" value="1"/>
</dbReference>
<dbReference type="InterPro" id="IPR017970">
    <property type="entry name" value="Homeobox_CS"/>
</dbReference>
<comment type="subcellular location">
    <subcellularLocation>
        <location evidence="1 5 6">Nucleus</location>
    </subcellularLocation>
</comment>
<keyword evidence="4 5" id="KW-0539">Nucleus</keyword>
<evidence type="ECO:0000313" key="10">
    <source>
        <dbReference type="Proteomes" id="UP001187531"/>
    </source>
</evidence>
<evidence type="ECO:0000256" key="5">
    <source>
        <dbReference type="PROSITE-ProRule" id="PRU00108"/>
    </source>
</evidence>
<dbReference type="Gene3D" id="1.10.10.60">
    <property type="entry name" value="Homeodomain-like"/>
    <property type="match status" value="1"/>
</dbReference>
<proteinExistence type="predicted"/>
<keyword evidence="2 5" id="KW-0238">DNA-binding</keyword>
<feature type="region of interest" description="Disordered" evidence="7">
    <location>
        <begin position="35"/>
        <end position="88"/>
    </location>
</feature>
<evidence type="ECO:0000256" key="3">
    <source>
        <dbReference type="ARBA" id="ARBA00023155"/>
    </source>
</evidence>
<keyword evidence="3 5" id="KW-0371">Homeobox</keyword>
<dbReference type="SUPFAM" id="SSF46689">
    <property type="entry name" value="Homeodomain-like"/>
    <property type="match status" value="1"/>
</dbReference>
<evidence type="ECO:0000256" key="4">
    <source>
        <dbReference type="ARBA" id="ARBA00023242"/>
    </source>
</evidence>
<feature type="compositionally biased region" description="Basic and acidic residues" evidence="7">
    <location>
        <begin position="35"/>
        <end position="49"/>
    </location>
</feature>
<feature type="compositionally biased region" description="Polar residues" evidence="7">
    <location>
        <begin position="222"/>
        <end position="231"/>
    </location>
</feature>
<evidence type="ECO:0000256" key="6">
    <source>
        <dbReference type="RuleBase" id="RU000682"/>
    </source>
</evidence>
<dbReference type="InterPro" id="IPR009057">
    <property type="entry name" value="Homeodomain-like_sf"/>
</dbReference>
<protein>
    <recommendedName>
        <fullName evidence="8">Homeobox domain-containing protein</fullName>
    </recommendedName>
</protein>
<dbReference type="Pfam" id="PF00046">
    <property type="entry name" value="Homeodomain"/>
    <property type="match status" value="1"/>
</dbReference>
<accession>A0AA88I674</accession>
<feature type="region of interest" description="Disordered" evidence="7">
    <location>
        <begin position="189"/>
        <end position="245"/>
    </location>
</feature>
<dbReference type="GO" id="GO:0030182">
    <property type="term" value="P:neuron differentiation"/>
    <property type="evidence" value="ECO:0007669"/>
    <property type="project" value="TreeGrafter"/>
</dbReference>
<dbReference type="InterPro" id="IPR001356">
    <property type="entry name" value="HD"/>
</dbReference>
<reference evidence="9" key="1">
    <citation type="submission" date="2023-07" db="EMBL/GenBank/DDBJ databases">
        <title>Chromosome-level genome assembly of Artemia franciscana.</title>
        <authorList>
            <person name="Jo E."/>
        </authorList>
    </citation>
    <scope>NUCLEOTIDE SEQUENCE</scope>
    <source>
        <tissue evidence="9">Whole body</tissue>
    </source>
</reference>
<evidence type="ECO:0000256" key="7">
    <source>
        <dbReference type="SAM" id="MobiDB-lite"/>
    </source>
</evidence>
<dbReference type="PROSITE" id="PS50071">
    <property type="entry name" value="HOMEOBOX_2"/>
    <property type="match status" value="1"/>
</dbReference>
<evidence type="ECO:0000313" key="9">
    <source>
        <dbReference type="EMBL" id="KAK2719101.1"/>
    </source>
</evidence>
<evidence type="ECO:0000256" key="1">
    <source>
        <dbReference type="ARBA" id="ARBA00004123"/>
    </source>
</evidence>
<gene>
    <name evidence="9" type="ORF">QYM36_004811</name>
</gene>
<feature type="non-terminal residue" evidence="9">
    <location>
        <position position="1"/>
    </location>
</feature>
<dbReference type="PANTHER" id="PTHR24208:SF166">
    <property type="entry name" value="LIM HOMEOBOX TRANSCRIPTION FACTOR 1 ALPHA, ISOFORM B"/>
    <property type="match status" value="1"/>
</dbReference>
<name>A0AA88I674_ARTSF</name>
<dbReference type="InterPro" id="IPR050453">
    <property type="entry name" value="LIM_Homeobox_TF"/>
</dbReference>
<keyword evidence="10" id="KW-1185">Reference proteome</keyword>
<dbReference type="AlphaFoldDB" id="A0AA88I674"/>
<dbReference type="SMART" id="SM00389">
    <property type="entry name" value="HOX"/>
    <property type="match status" value="1"/>
</dbReference>
<feature type="domain" description="Homeobox" evidence="8">
    <location>
        <begin position="87"/>
        <end position="137"/>
    </location>
</feature>
<evidence type="ECO:0000256" key="2">
    <source>
        <dbReference type="ARBA" id="ARBA00023125"/>
    </source>
</evidence>
<dbReference type="CDD" id="cd00086">
    <property type="entry name" value="homeodomain"/>
    <property type="match status" value="1"/>
</dbReference>
<dbReference type="GO" id="GO:0005634">
    <property type="term" value="C:nucleus"/>
    <property type="evidence" value="ECO:0007669"/>
    <property type="project" value="UniProtKB-SubCell"/>
</dbReference>
<feature type="DNA-binding region" description="Homeobox" evidence="5">
    <location>
        <begin position="89"/>
        <end position="138"/>
    </location>
</feature>
<dbReference type="EMBL" id="JAVRJZ010000008">
    <property type="protein sequence ID" value="KAK2719101.1"/>
    <property type="molecule type" value="Genomic_DNA"/>
</dbReference>
<sequence>MTENITFVEVPLIEGEIEQEQPTCILSYNRKEIFERKPNSPATLKDRNEASLNGNEEGNSRGVNGKAKSPSRKDRGGRSWHSSPRRTSTELEILKTAFSLTPTPTRHVFEQIANRTGLPMRVIKVWFQNERSRERRRLKQHTSTELKPLKFRGSPLRSELDANDARPRLRPYIDSKLVDKFGPHSPPLHHAPFAGGFPSSQGPPPVNFLAFGGGTEVEHEQSSCILPQNSEDVLGTEPTPMDSNK</sequence>
<dbReference type="Proteomes" id="UP001187531">
    <property type="component" value="Unassembled WGS sequence"/>
</dbReference>
<dbReference type="GO" id="GO:0000981">
    <property type="term" value="F:DNA-binding transcription factor activity, RNA polymerase II-specific"/>
    <property type="evidence" value="ECO:0007669"/>
    <property type="project" value="InterPro"/>
</dbReference>
<dbReference type="PROSITE" id="PS00027">
    <property type="entry name" value="HOMEOBOX_1"/>
    <property type="match status" value="1"/>
</dbReference>
<comment type="caution">
    <text evidence="9">The sequence shown here is derived from an EMBL/GenBank/DDBJ whole genome shotgun (WGS) entry which is preliminary data.</text>
</comment>
<dbReference type="GO" id="GO:0000977">
    <property type="term" value="F:RNA polymerase II transcription regulatory region sequence-specific DNA binding"/>
    <property type="evidence" value="ECO:0007669"/>
    <property type="project" value="TreeGrafter"/>
</dbReference>
<evidence type="ECO:0000259" key="8">
    <source>
        <dbReference type="PROSITE" id="PS50071"/>
    </source>
</evidence>
<organism evidence="9 10">
    <name type="scientific">Artemia franciscana</name>
    <name type="common">Brine shrimp</name>
    <name type="synonym">Artemia sanfranciscana</name>
    <dbReference type="NCBI Taxonomy" id="6661"/>
    <lineage>
        <taxon>Eukaryota</taxon>
        <taxon>Metazoa</taxon>
        <taxon>Ecdysozoa</taxon>
        <taxon>Arthropoda</taxon>
        <taxon>Crustacea</taxon>
        <taxon>Branchiopoda</taxon>
        <taxon>Anostraca</taxon>
        <taxon>Artemiidae</taxon>
        <taxon>Artemia</taxon>
    </lineage>
</organism>